<keyword evidence="3" id="KW-1185">Reference proteome</keyword>
<sequence length="425" mass="49388">MKITLSSDNIKSFGGLNFISAEFDNLQLPALITEHLGERPPQAQFNFSDAIKNMWSIIFAGGDCAEDISANLREEFLQIENLKVCSPDTLLRLQKSLSLDKEVHIGKSGSVNDISRHATLNALNLDMLLQLKTLVPNKLYDLDFDHQFVPCEKYDSRKGYKMEKGYFPGVASIGKEIVYIENRNGNSNVKFKQAETLEDAYSMLKDKRIKIDRSRMDCGSFTKEVIEVVEENSERFYIRAQRCGELSNRVKVMKDWRTVRIGLFDVEVCSIGYTPFGGEKTYRYVVSRQKNNTGQTDAFFGNDFTYRAIATNDRTSTDREIIEYYNQRGATEKIFDEMNNDFGWKNLPFSFLEENTVYMILTAMCRNFYLMILKKIAEKVTFVKPNFRIKKFIFRFVTVPFKWIERGRQKILKLFTQRPYHLLLT</sequence>
<proteinExistence type="predicted"/>
<feature type="domain" description="Transposase DDE" evidence="1">
    <location>
        <begin position="8"/>
        <end position="423"/>
    </location>
</feature>
<dbReference type="Proteomes" id="UP000321578">
    <property type="component" value="Unassembled WGS sequence"/>
</dbReference>
<dbReference type="AlphaFoldDB" id="A0A5C6ZEW5"/>
<dbReference type="EMBL" id="VORO01000020">
    <property type="protein sequence ID" value="TXD87760.1"/>
    <property type="molecule type" value="Genomic_DNA"/>
</dbReference>
<dbReference type="InterPro" id="IPR047960">
    <property type="entry name" value="Transpos_IS1380"/>
</dbReference>
<reference evidence="2 3" key="1">
    <citation type="submission" date="2019-08" db="EMBL/GenBank/DDBJ databases">
        <title>Genomes of Subsaximicrobium wynnwilliamsii strains.</title>
        <authorList>
            <person name="Bowman J.P."/>
        </authorList>
    </citation>
    <scope>NUCLEOTIDE SEQUENCE [LARGE SCALE GENOMIC DNA]</scope>
    <source>
        <strain evidence="2 3">2-80-2</strain>
    </source>
</reference>
<gene>
    <name evidence="2" type="ORF">ESY86_15730</name>
</gene>
<accession>A0A5C6ZEW5</accession>
<comment type="caution">
    <text evidence="2">The sequence shown here is derived from an EMBL/GenBank/DDBJ whole genome shotgun (WGS) entry which is preliminary data.</text>
</comment>
<dbReference type="RefSeq" id="WP_147087543.1">
    <property type="nucleotide sequence ID" value="NZ_VORM01000020.1"/>
</dbReference>
<evidence type="ECO:0000259" key="1">
    <source>
        <dbReference type="Pfam" id="PF13701"/>
    </source>
</evidence>
<evidence type="ECO:0000313" key="2">
    <source>
        <dbReference type="EMBL" id="TXD87760.1"/>
    </source>
</evidence>
<dbReference type="Pfam" id="PF13701">
    <property type="entry name" value="DDE_Tnp_1_4"/>
    <property type="match status" value="1"/>
</dbReference>
<organism evidence="2 3">
    <name type="scientific">Subsaximicrobium wynnwilliamsii</name>
    <dbReference type="NCBI Taxonomy" id="291179"/>
    <lineage>
        <taxon>Bacteria</taxon>
        <taxon>Pseudomonadati</taxon>
        <taxon>Bacteroidota</taxon>
        <taxon>Flavobacteriia</taxon>
        <taxon>Flavobacteriales</taxon>
        <taxon>Flavobacteriaceae</taxon>
        <taxon>Subsaximicrobium</taxon>
    </lineage>
</organism>
<evidence type="ECO:0000313" key="3">
    <source>
        <dbReference type="Proteomes" id="UP000321578"/>
    </source>
</evidence>
<dbReference type="InterPro" id="IPR025668">
    <property type="entry name" value="Tnp_DDE_dom"/>
</dbReference>
<dbReference type="OrthoDB" id="1376257at2"/>
<name>A0A5C6ZEW5_9FLAO</name>
<protein>
    <submittedName>
        <fullName evidence="2">IS1380 family transposase</fullName>
    </submittedName>
</protein>
<dbReference type="NCBIfam" id="NF033539">
    <property type="entry name" value="transpos_IS1380"/>
    <property type="match status" value="1"/>
</dbReference>